<evidence type="ECO:0000313" key="2">
    <source>
        <dbReference type="Proteomes" id="UP000308600"/>
    </source>
</evidence>
<gene>
    <name evidence="1" type="ORF">BDN72DRAFT_896347</name>
</gene>
<name>A0ACD3AXU7_9AGAR</name>
<organism evidence="1 2">
    <name type="scientific">Pluteus cervinus</name>
    <dbReference type="NCBI Taxonomy" id="181527"/>
    <lineage>
        <taxon>Eukaryota</taxon>
        <taxon>Fungi</taxon>
        <taxon>Dikarya</taxon>
        <taxon>Basidiomycota</taxon>
        <taxon>Agaricomycotina</taxon>
        <taxon>Agaricomycetes</taxon>
        <taxon>Agaricomycetidae</taxon>
        <taxon>Agaricales</taxon>
        <taxon>Pluteineae</taxon>
        <taxon>Pluteaceae</taxon>
        <taxon>Pluteus</taxon>
    </lineage>
</organism>
<keyword evidence="2" id="KW-1185">Reference proteome</keyword>
<sequence>MSALLLAFIVALISASLALPVGNSLEVVSAQQARLALSTRVIVSAIVVPFVFFVGPVATVWILQWWNARHVREDPPATLPLPMTSLGVPVAAYFGPGRDRAGR</sequence>
<dbReference type="Proteomes" id="UP000308600">
    <property type="component" value="Unassembled WGS sequence"/>
</dbReference>
<dbReference type="EMBL" id="ML208311">
    <property type="protein sequence ID" value="TFK70548.1"/>
    <property type="molecule type" value="Genomic_DNA"/>
</dbReference>
<accession>A0ACD3AXU7</accession>
<evidence type="ECO:0000313" key="1">
    <source>
        <dbReference type="EMBL" id="TFK70548.1"/>
    </source>
</evidence>
<proteinExistence type="predicted"/>
<reference evidence="1 2" key="1">
    <citation type="journal article" date="2019" name="Nat. Ecol. Evol.">
        <title>Megaphylogeny resolves global patterns of mushroom evolution.</title>
        <authorList>
            <person name="Varga T."/>
            <person name="Krizsan K."/>
            <person name="Foldi C."/>
            <person name="Dima B."/>
            <person name="Sanchez-Garcia M."/>
            <person name="Sanchez-Ramirez S."/>
            <person name="Szollosi G.J."/>
            <person name="Szarkandi J.G."/>
            <person name="Papp V."/>
            <person name="Albert L."/>
            <person name="Andreopoulos W."/>
            <person name="Angelini C."/>
            <person name="Antonin V."/>
            <person name="Barry K.W."/>
            <person name="Bougher N.L."/>
            <person name="Buchanan P."/>
            <person name="Buyck B."/>
            <person name="Bense V."/>
            <person name="Catcheside P."/>
            <person name="Chovatia M."/>
            <person name="Cooper J."/>
            <person name="Damon W."/>
            <person name="Desjardin D."/>
            <person name="Finy P."/>
            <person name="Geml J."/>
            <person name="Haridas S."/>
            <person name="Hughes K."/>
            <person name="Justo A."/>
            <person name="Karasinski D."/>
            <person name="Kautmanova I."/>
            <person name="Kiss B."/>
            <person name="Kocsube S."/>
            <person name="Kotiranta H."/>
            <person name="LaButti K.M."/>
            <person name="Lechner B.E."/>
            <person name="Liimatainen K."/>
            <person name="Lipzen A."/>
            <person name="Lukacs Z."/>
            <person name="Mihaltcheva S."/>
            <person name="Morgado L.N."/>
            <person name="Niskanen T."/>
            <person name="Noordeloos M.E."/>
            <person name="Ohm R.A."/>
            <person name="Ortiz-Santana B."/>
            <person name="Ovrebo C."/>
            <person name="Racz N."/>
            <person name="Riley R."/>
            <person name="Savchenko A."/>
            <person name="Shiryaev A."/>
            <person name="Soop K."/>
            <person name="Spirin V."/>
            <person name="Szebenyi C."/>
            <person name="Tomsovsky M."/>
            <person name="Tulloss R.E."/>
            <person name="Uehling J."/>
            <person name="Grigoriev I.V."/>
            <person name="Vagvolgyi C."/>
            <person name="Papp T."/>
            <person name="Martin F.M."/>
            <person name="Miettinen O."/>
            <person name="Hibbett D.S."/>
            <person name="Nagy L.G."/>
        </authorList>
    </citation>
    <scope>NUCLEOTIDE SEQUENCE [LARGE SCALE GENOMIC DNA]</scope>
    <source>
        <strain evidence="1 2">NL-1719</strain>
    </source>
</reference>
<protein>
    <submittedName>
        <fullName evidence="1">Uncharacterized protein</fullName>
    </submittedName>
</protein>